<accession>A0A564YKC1</accession>
<keyword evidence="2" id="KW-0732">Signal</keyword>
<gene>
    <name evidence="3" type="ORF">WMSIL1_LOCUS7176</name>
</gene>
<sequence length="215" mass="24357">MEFWQLLLCVHLQMQSLCLALSKSSVSPPPTANHINKPCRYHRSDMAYCATQHNIARIPDETRSYGFGFGSVDDAEAMCKSKWHLNVKACIGHRVLQRCYEHGASEFQISMWRFVFDSRPNERAANYLCKPHNMNIFRTHQNKCYKPHEVSASICTQRASRDLARSTALLSTQTEDVSSPDGKSSGRNADDSNRSFSASDYVAYIQEQISAAHCE</sequence>
<evidence type="ECO:0000256" key="2">
    <source>
        <dbReference type="SAM" id="SignalP"/>
    </source>
</evidence>
<organism evidence="3 4">
    <name type="scientific">Hymenolepis diminuta</name>
    <name type="common">Rat tapeworm</name>
    <dbReference type="NCBI Taxonomy" id="6216"/>
    <lineage>
        <taxon>Eukaryota</taxon>
        <taxon>Metazoa</taxon>
        <taxon>Spiralia</taxon>
        <taxon>Lophotrochozoa</taxon>
        <taxon>Platyhelminthes</taxon>
        <taxon>Cestoda</taxon>
        <taxon>Eucestoda</taxon>
        <taxon>Cyclophyllidea</taxon>
        <taxon>Hymenolepididae</taxon>
        <taxon>Hymenolepis</taxon>
    </lineage>
</organism>
<keyword evidence="4" id="KW-1185">Reference proteome</keyword>
<evidence type="ECO:0000313" key="3">
    <source>
        <dbReference type="EMBL" id="VUZ47630.1"/>
    </source>
</evidence>
<protein>
    <recommendedName>
        <fullName evidence="5">SRCR domain-containing protein</fullName>
    </recommendedName>
</protein>
<evidence type="ECO:0000256" key="1">
    <source>
        <dbReference type="SAM" id="MobiDB-lite"/>
    </source>
</evidence>
<feature type="compositionally biased region" description="Polar residues" evidence="1">
    <location>
        <begin position="170"/>
        <end position="187"/>
    </location>
</feature>
<dbReference type="Proteomes" id="UP000321570">
    <property type="component" value="Unassembled WGS sequence"/>
</dbReference>
<dbReference type="AlphaFoldDB" id="A0A564YKC1"/>
<evidence type="ECO:0008006" key="5">
    <source>
        <dbReference type="Google" id="ProtNLM"/>
    </source>
</evidence>
<feature type="region of interest" description="Disordered" evidence="1">
    <location>
        <begin position="170"/>
        <end position="194"/>
    </location>
</feature>
<feature type="chain" id="PRO_5021741779" description="SRCR domain-containing protein" evidence="2">
    <location>
        <begin position="21"/>
        <end position="215"/>
    </location>
</feature>
<reference evidence="3 4" key="1">
    <citation type="submission" date="2019-07" db="EMBL/GenBank/DDBJ databases">
        <authorList>
            <person name="Jastrzebski P J."/>
            <person name="Paukszto L."/>
            <person name="Jastrzebski P J."/>
        </authorList>
    </citation>
    <scope>NUCLEOTIDE SEQUENCE [LARGE SCALE GENOMIC DNA]</scope>
    <source>
        <strain evidence="3 4">WMS-il1</strain>
    </source>
</reference>
<proteinExistence type="predicted"/>
<dbReference type="EMBL" id="CABIJS010000255">
    <property type="protein sequence ID" value="VUZ47630.1"/>
    <property type="molecule type" value="Genomic_DNA"/>
</dbReference>
<evidence type="ECO:0000313" key="4">
    <source>
        <dbReference type="Proteomes" id="UP000321570"/>
    </source>
</evidence>
<feature type="signal peptide" evidence="2">
    <location>
        <begin position="1"/>
        <end position="20"/>
    </location>
</feature>
<name>A0A564YKC1_HYMDI</name>